<accession>A0ABV7QZ74</accession>
<evidence type="ECO:0008006" key="3">
    <source>
        <dbReference type="Google" id="ProtNLM"/>
    </source>
</evidence>
<dbReference type="EMBL" id="JBHRXJ010000002">
    <property type="protein sequence ID" value="MFC3527254.1"/>
    <property type="molecule type" value="Genomic_DNA"/>
</dbReference>
<comment type="caution">
    <text evidence="1">The sequence shown here is derived from an EMBL/GenBank/DDBJ whole genome shotgun (WGS) entry which is preliminary data.</text>
</comment>
<dbReference type="Proteomes" id="UP001595721">
    <property type="component" value="Unassembled WGS sequence"/>
</dbReference>
<name>A0ABV7QZ74_9RHOB</name>
<evidence type="ECO:0000313" key="1">
    <source>
        <dbReference type="EMBL" id="MFC3527254.1"/>
    </source>
</evidence>
<proteinExistence type="predicted"/>
<keyword evidence="2" id="KW-1185">Reference proteome</keyword>
<dbReference type="PROSITE" id="PS51257">
    <property type="entry name" value="PROKAR_LIPOPROTEIN"/>
    <property type="match status" value="1"/>
</dbReference>
<protein>
    <recommendedName>
        <fullName evidence="3">Translation initiation factor 2</fullName>
    </recommendedName>
</protein>
<reference evidence="2" key="1">
    <citation type="journal article" date="2019" name="Int. J. Syst. Evol. Microbiol.">
        <title>The Global Catalogue of Microorganisms (GCM) 10K type strain sequencing project: providing services to taxonomists for standard genome sequencing and annotation.</title>
        <authorList>
            <consortium name="The Broad Institute Genomics Platform"/>
            <consortium name="The Broad Institute Genome Sequencing Center for Infectious Disease"/>
            <person name="Wu L."/>
            <person name="Ma J."/>
        </authorList>
    </citation>
    <scope>NUCLEOTIDE SEQUENCE [LARGE SCALE GENOMIC DNA]</scope>
    <source>
        <strain evidence="2">KCTC 42899</strain>
    </source>
</reference>
<evidence type="ECO:0000313" key="2">
    <source>
        <dbReference type="Proteomes" id="UP001595721"/>
    </source>
</evidence>
<gene>
    <name evidence="1" type="ORF">ACFOMH_03640</name>
</gene>
<organism evidence="1 2">
    <name type="scientific">Paracoccus mangrovi</name>
    <dbReference type="NCBI Taxonomy" id="1715645"/>
    <lineage>
        <taxon>Bacteria</taxon>
        <taxon>Pseudomonadati</taxon>
        <taxon>Pseudomonadota</taxon>
        <taxon>Alphaproteobacteria</taxon>
        <taxon>Rhodobacterales</taxon>
        <taxon>Paracoccaceae</taxon>
        <taxon>Paracoccus</taxon>
    </lineage>
</organism>
<sequence>MHRFLTVLPFFVLLSACTPQLEITKPPVAYKTLKSFPPNAYRGDAKTTVRTKVKTKDGSRELAGASCSLTTPYSESQFQTPAYVMTPNLGPSTPTANLICKNGERSVQKNLVATNISLNERSQNARNSGAGAGIIGAVVSGIAAGINEGRGDQPTDVHGYHDIRVDMGDAGPSAAK</sequence>
<dbReference type="RefSeq" id="WP_377742676.1">
    <property type="nucleotide sequence ID" value="NZ_JBHRXJ010000002.1"/>
</dbReference>